<reference evidence="3 4" key="1">
    <citation type="submission" date="2020-02" db="EMBL/GenBank/DDBJ databases">
        <title>Balneolaceae bacterium YR4-1, complete genome.</title>
        <authorList>
            <person name="Li Y."/>
            <person name="Wu S."/>
        </authorList>
    </citation>
    <scope>NUCLEOTIDE SEQUENCE [LARGE SCALE GENOMIC DNA]</scope>
    <source>
        <strain evidence="3 4">YR4-1</strain>
    </source>
</reference>
<dbReference type="RefSeq" id="WP_165140226.1">
    <property type="nucleotide sequence ID" value="NZ_JAALLT010000002.1"/>
</dbReference>
<organism evidence="3 4">
    <name type="scientific">Halalkalibaculum roseum</name>
    <dbReference type="NCBI Taxonomy" id="2709311"/>
    <lineage>
        <taxon>Bacteria</taxon>
        <taxon>Pseudomonadati</taxon>
        <taxon>Balneolota</taxon>
        <taxon>Balneolia</taxon>
        <taxon>Balneolales</taxon>
        <taxon>Balneolaceae</taxon>
        <taxon>Halalkalibaculum</taxon>
    </lineage>
</organism>
<dbReference type="Pfam" id="PF23572">
    <property type="entry name" value="GH3_C"/>
    <property type="match status" value="1"/>
</dbReference>
<dbReference type="PANTHER" id="PTHR31901:SF9">
    <property type="entry name" value="GH3 DOMAIN-CONTAINING PROTEIN"/>
    <property type="match status" value="1"/>
</dbReference>
<sequence>MKAKTLQQINLFRLLDIAGATEFGTKYRFDTIKEYSVFTDQVPIHFYSDLLPYIQKMKEGYEDVLWPGKVDKFAVSAGTTGEGKHLPLSRDRLGSDGAYMKEVALSYFRQRPNLFRILGKHLSLPGSIEQQGSIQIGEVSGFSALNSPAWLRPFQLADPESLTKMSFQQKFDLLLKKALNANIKVITAVPSWILTLFQQALSETGAHDIEEIWPNLNLLVCGGVKLSNYRPHFEKLMGNLNPDFIETYGASEGYVAYSDNLDRDDLKLVTDNGIFFEFIKDPLPDKDALSIQDAVPIWQVEKKVPYAVIVSTNAGLWRYALRDVIEFTSLEPPRIVVKGRINEMLDDYGEGLYIYEAEEALSEALSEMNLKKSVFTIAPLLPDETEIPYHHWLVQFSNPIHTDTLKRLAQKIDEKLKRMNRHYAIRRESGTLALPKIDSISQQDINRWLDACDKIKAQGKLPRILRENVDLLI</sequence>
<keyword evidence="4" id="KW-1185">Reference proteome</keyword>
<evidence type="ECO:0000313" key="4">
    <source>
        <dbReference type="Proteomes" id="UP000473278"/>
    </source>
</evidence>
<name>A0A6M1T7A8_9BACT</name>
<dbReference type="Proteomes" id="UP000473278">
    <property type="component" value="Unassembled WGS sequence"/>
</dbReference>
<accession>A0A6M1T7A8</accession>
<proteinExistence type="predicted"/>
<dbReference type="Pfam" id="PF03321">
    <property type="entry name" value="GH3"/>
    <property type="match status" value="1"/>
</dbReference>
<evidence type="ECO:0000259" key="1">
    <source>
        <dbReference type="Pfam" id="PF23571"/>
    </source>
</evidence>
<protein>
    <submittedName>
        <fullName evidence="3">GH3 auxin-responsive promoter family protein</fullName>
    </submittedName>
</protein>
<feature type="domain" description="GH3 C-terminal" evidence="2">
    <location>
        <begin position="356"/>
        <end position="467"/>
    </location>
</feature>
<dbReference type="PANTHER" id="PTHR31901">
    <property type="entry name" value="GH3 DOMAIN-CONTAINING PROTEIN"/>
    <property type="match status" value="1"/>
</dbReference>
<dbReference type="GO" id="GO:0005737">
    <property type="term" value="C:cytoplasm"/>
    <property type="evidence" value="ECO:0007669"/>
    <property type="project" value="TreeGrafter"/>
</dbReference>
<dbReference type="GO" id="GO:0016881">
    <property type="term" value="F:acid-amino acid ligase activity"/>
    <property type="evidence" value="ECO:0007669"/>
    <property type="project" value="TreeGrafter"/>
</dbReference>
<dbReference type="InterPro" id="IPR055377">
    <property type="entry name" value="GH3_M"/>
</dbReference>
<dbReference type="AlphaFoldDB" id="A0A6M1T7A8"/>
<dbReference type="EMBL" id="JAALLT010000002">
    <property type="protein sequence ID" value="NGP76143.1"/>
    <property type="molecule type" value="Genomic_DNA"/>
</dbReference>
<evidence type="ECO:0000313" key="3">
    <source>
        <dbReference type="EMBL" id="NGP76143.1"/>
    </source>
</evidence>
<dbReference type="Pfam" id="PF23571">
    <property type="entry name" value="GH3_M"/>
    <property type="match status" value="1"/>
</dbReference>
<gene>
    <name evidence="3" type="ORF">G3570_05840</name>
</gene>
<feature type="domain" description="GH3 middle" evidence="1">
    <location>
        <begin position="269"/>
        <end position="340"/>
    </location>
</feature>
<evidence type="ECO:0000259" key="2">
    <source>
        <dbReference type="Pfam" id="PF23572"/>
    </source>
</evidence>
<dbReference type="InterPro" id="IPR055378">
    <property type="entry name" value="GH3_C"/>
</dbReference>
<comment type="caution">
    <text evidence="3">The sequence shown here is derived from an EMBL/GenBank/DDBJ whole genome shotgun (WGS) entry which is preliminary data.</text>
</comment>
<dbReference type="InterPro" id="IPR004993">
    <property type="entry name" value="GH3"/>
</dbReference>